<name>A0A1E1LK17_9HELO</name>
<evidence type="ECO:0000259" key="4">
    <source>
        <dbReference type="SMART" id="SM00906"/>
    </source>
</evidence>
<dbReference type="GO" id="GO:0008270">
    <property type="term" value="F:zinc ion binding"/>
    <property type="evidence" value="ECO:0007669"/>
    <property type="project" value="InterPro"/>
</dbReference>
<dbReference type="AlphaFoldDB" id="A0A1E1LK17"/>
<gene>
    <name evidence="5" type="ORF">RAG0_15183</name>
</gene>
<evidence type="ECO:0000256" key="2">
    <source>
        <dbReference type="ARBA" id="ARBA00023242"/>
    </source>
</evidence>
<dbReference type="EMBL" id="FJUX01000133">
    <property type="protein sequence ID" value="CZT10827.1"/>
    <property type="molecule type" value="Genomic_DNA"/>
</dbReference>
<dbReference type="Pfam" id="PF04082">
    <property type="entry name" value="Fungal_trans"/>
    <property type="match status" value="1"/>
</dbReference>
<comment type="subcellular location">
    <subcellularLocation>
        <location evidence="1">Nucleus</location>
    </subcellularLocation>
</comment>
<accession>A0A1E1LK17</accession>
<dbReference type="InterPro" id="IPR050613">
    <property type="entry name" value="Sec_Metabolite_Reg"/>
</dbReference>
<feature type="domain" description="Xylanolytic transcriptional activator regulatory" evidence="4">
    <location>
        <begin position="250"/>
        <end position="322"/>
    </location>
</feature>
<organism evidence="5 6">
    <name type="scientific">Rhynchosporium agropyri</name>
    <dbReference type="NCBI Taxonomy" id="914238"/>
    <lineage>
        <taxon>Eukaryota</taxon>
        <taxon>Fungi</taxon>
        <taxon>Dikarya</taxon>
        <taxon>Ascomycota</taxon>
        <taxon>Pezizomycotina</taxon>
        <taxon>Leotiomycetes</taxon>
        <taxon>Helotiales</taxon>
        <taxon>Ploettnerulaceae</taxon>
        <taxon>Rhynchosporium</taxon>
    </lineage>
</organism>
<protein>
    <recommendedName>
        <fullName evidence="4">Xylanolytic transcriptional activator regulatory domain-containing protein</fullName>
    </recommendedName>
</protein>
<dbReference type="GO" id="GO:0003677">
    <property type="term" value="F:DNA binding"/>
    <property type="evidence" value="ECO:0007669"/>
    <property type="project" value="InterPro"/>
</dbReference>
<sequence length="627" mass="69873">MVGKSTFEAGSSEITSASLENSSTAPTATPSNQPHQTSTSSHLPTSSAFDNRALANAPVGQIVFQDGYSAYFNAEFWPAFLTEVEDLRSLFDDPACGNVNNDCSRWTSMSVLGMPYQFSATEFGLAHPTLHESKMLCKYFFESVNPFIRAIHSSLFARELSMYRRGTFHLPREFEALLFAIYTLTVNSLRPEIVQGIFSTSKDEALSRLQLSTQVALTRINFYKTEKVHGLGALLHYLTFVFQQNLYKDGIPLLAVAVRIAQNMGIHRDSRHFPYSPWVTEIRARIWNHICNLDAQATSVFGAESCLPPTSDALPPKNADDREWHASRFANPSSVPANLLGFKDTSFALVHREISDTIRRLAAIDGNNFDERQRIINECETVISQKYLAGIDRTNPSQTVITAFVEVRISTLRLSLRHRQIEKLKANPSDPYRQQVFLSAIQLLEAIMYHITIFSVMNWEFIFSTSVPWLASAIALIDSRHATRQSDKDRAQRQVEAVFKRFKDSPVATTKMWKILEQLRMNMMDETSQGLANGSGLLAKTYDLGGSSMPGDAGGAALSSIEFSDEMMFEFGGVEGDRGPGTYDEMAMIGDLQDLDWYAWAGGGSNTQQSKLGNPPLNELCTGATFL</sequence>
<dbReference type="SMART" id="SM00906">
    <property type="entry name" value="Fungal_trans"/>
    <property type="match status" value="1"/>
</dbReference>
<reference evidence="6" key="1">
    <citation type="submission" date="2016-03" db="EMBL/GenBank/DDBJ databases">
        <authorList>
            <person name="Guldener U."/>
        </authorList>
    </citation>
    <scope>NUCLEOTIDE SEQUENCE [LARGE SCALE GENOMIC DNA]</scope>
    <source>
        <strain evidence="6">04CH-RAC-A.6.1</strain>
    </source>
</reference>
<dbReference type="GO" id="GO:0005634">
    <property type="term" value="C:nucleus"/>
    <property type="evidence" value="ECO:0007669"/>
    <property type="project" value="UniProtKB-SubCell"/>
</dbReference>
<dbReference type="PANTHER" id="PTHR31001">
    <property type="entry name" value="UNCHARACTERIZED TRANSCRIPTIONAL REGULATORY PROTEIN"/>
    <property type="match status" value="1"/>
</dbReference>
<dbReference type="PANTHER" id="PTHR31001:SF85">
    <property type="entry name" value="ZN(II)2CYS6 TRANSCRIPTION FACTOR (EUROFUNG)"/>
    <property type="match status" value="1"/>
</dbReference>
<dbReference type="CDD" id="cd12148">
    <property type="entry name" value="fungal_TF_MHR"/>
    <property type="match status" value="1"/>
</dbReference>
<dbReference type="InterPro" id="IPR007219">
    <property type="entry name" value="XnlR_reg_dom"/>
</dbReference>
<keyword evidence="6" id="KW-1185">Reference proteome</keyword>
<dbReference type="GO" id="GO:0006351">
    <property type="term" value="P:DNA-templated transcription"/>
    <property type="evidence" value="ECO:0007669"/>
    <property type="project" value="InterPro"/>
</dbReference>
<evidence type="ECO:0000313" key="5">
    <source>
        <dbReference type="EMBL" id="CZT10827.1"/>
    </source>
</evidence>
<evidence type="ECO:0000313" key="6">
    <source>
        <dbReference type="Proteomes" id="UP000178912"/>
    </source>
</evidence>
<feature type="region of interest" description="Disordered" evidence="3">
    <location>
        <begin position="1"/>
        <end position="44"/>
    </location>
</feature>
<evidence type="ECO:0000256" key="3">
    <source>
        <dbReference type="SAM" id="MobiDB-lite"/>
    </source>
</evidence>
<evidence type="ECO:0000256" key="1">
    <source>
        <dbReference type="ARBA" id="ARBA00004123"/>
    </source>
</evidence>
<feature type="compositionally biased region" description="Polar residues" evidence="3">
    <location>
        <begin position="8"/>
        <end position="44"/>
    </location>
</feature>
<dbReference type="Proteomes" id="UP000178912">
    <property type="component" value="Unassembled WGS sequence"/>
</dbReference>
<keyword evidence="2" id="KW-0539">Nucleus</keyword>
<proteinExistence type="predicted"/>
<dbReference type="OrthoDB" id="435881at2759"/>